<dbReference type="InParanoid" id="A0A165EFT7"/>
<dbReference type="RefSeq" id="XP_040764710.1">
    <property type="nucleotide sequence ID" value="XM_040901268.1"/>
</dbReference>
<name>A0A165EFT7_9APHY</name>
<organism evidence="1 2">
    <name type="scientific">Laetiporus sulphureus 93-53</name>
    <dbReference type="NCBI Taxonomy" id="1314785"/>
    <lineage>
        <taxon>Eukaryota</taxon>
        <taxon>Fungi</taxon>
        <taxon>Dikarya</taxon>
        <taxon>Basidiomycota</taxon>
        <taxon>Agaricomycotina</taxon>
        <taxon>Agaricomycetes</taxon>
        <taxon>Polyporales</taxon>
        <taxon>Laetiporus</taxon>
    </lineage>
</organism>
<dbReference type="GeneID" id="63818300"/>
<gene>
    <name evidence="1" type="ORF">LAESUDRAFT_126313</name>
</gene>
<dbReference type="Proteomes" id="UP000076871">
    <property type="component" value="Unassembled WGS sequence"/>
</dbReference>
<evidence type="ECO:0000313" key="1">
    <source>
        <dbReference type="EMBL" id="KZT06970.1"/>
    </source>
</evidence>
<proteinExistence type="predicted"/>
<keyword evidence="2" id="KW-1185">Reference proteome</keyword>
<dbReference type="EMBL" id="KV427621">
    <property type="protein sequence ID" value="KZT06970.1"/>
    <property type="molecule type" value="Genomic_DNA"/>
</dbReference>
<reference evidence="1 2" key="1">
    <citation type="journal article" date="2016" name="Mol. Biol. Evol.">
        <title>Comparative Genomics of Early-Diverging Mushroom-Forming Fungi Provides Insights into the Origins of Lignocellulose Decay Capabilities.</title>
        <authorList>
            <person name="Nagy L.G."/>
            <person name="Riley R."/>
            <person name="Tritt A."/>
            <person name="Adam C."/>
            <person name="Daum C."/>
            <person name="Floudas D."/>
            <person name="Sun H."/>
            <person name="Yadav J.S."/>
            <person name="Pangilinan J."/>
            <person name="Larsson K.H."/>
            <person name="Matsuura K."/>
            <person name="Barry K."/>
            <person name="Labutti K."/>
            <person name="Kuo R."/>
            <person name="Ohm R.A."/>
            <person name="Bhattacharya S.S."/>
            <person name="Shirouzu T."/>
            <person name="Yoshinaga Y."/>
            <person name="Martin F.M."/>
            <person name="Grigoriev I.V."/>
            <person name="Hibbett D.S."/>
        </authorList>
    </citation>
    <scope>NUCLEOTIDE SEQUENCE [LARGE SCALE GENOMIC DNA]</scope>
    <source>
        <strain evidence="1 2">93-53</strain>
    </source>
</reference>
<dbReference type="AlphaFoldDB" id="A0A165EFT7"/>
<protein>
    <submittedName>
        <fullName evidence="1">Uncharacterized protein</fullName>
    </submittedName>
</protein>
<accession>A0A165EFT7</accession>
<sequence length="74" mass="8235">MLAPHRTLSIFASGLRSEYSILLRAILWLVLAGQDRQGLSAYQQLADAALWLTLACDAGFGLQRVAFAQLEMRR</sequence>
<evidence type="ECO:0000313" key="2">
    <source>
        <dbReference type="Proteomes" id="UP000076871"/>
    </source>
</evidence>